<dbReference type="InterPro" id="IPR001900">
    <property type="entry name" value="RNase_II/R"/>
</dbReference>
<feature type="compositionally biased region" description="Basic and acidic residues" evidence="9">
    <location>
        <begin position="723"/>
        <end position="742"/>
    </location>
</feature>
<dbReference type="Pfam" id="PF00773">
    <property type="entry name" value="RNB"/>
    <property type="match status" value="1"/>
</dbReference>
<evidence type="ECO:0000256" key="2">
    <source>
        <dbReference type="ARBA" id="ARBA00004496"/>
    </source>
</evidence>
<evidence type="ECO:0000256" key="1">
    <source>
        <dbReference type="ARBA" id="ARBA00001849"/>
    </source>
</evidence>
<gene>
    <name evidence="8 11" type="primary">rnr</name>
    <name evidence="11" type="ORF">DT065_09645</name>
</gene>
<evidence type="ECO:0000259" key="10">
    <source>
        <dbReference type="PROSITE" id="PS50126"/>
    </source>
</evidence>
<dbReference type="PANTHER" id="PTHR23355">
    <property type="entry name" value="RIBONUCLEASE"/>
    <property type="match status" value="1"/>
</dbReference>
<protein>
    <recommendedName>
        <fullName evidence="8">Ribonuclease R</fullName>
        <shortName evidence="8">RNase R</shortName>
        <ecNumber evidence="8">3.1.13.1</ecNumber>
    </recommendedName>
</protein>
<dbReference type="SMART" id="SM00316">
    <property type="entry name" value="S1"/>
    <property type="match status" value="1"/>
</dbReference>
<comment type="function">
    <text evidence="8">3'-5' exoribonuclease that releases 5'-nucleoside monophosphates and is involved in maturation of structured RNAs.</text>
</comment>
<dbReference type="Pfam" id="PF08206">
    <property type="entry name" value="OB_RNB"/>
    <property type="match status" value="1"/>
</dbReference>
<feature type="region of interest" description="Disordered" evidence="9">
    <location>
        <begin position="713"/>
        <end position="764"/>
    </location>
</feature>
<dbReference type="EMBL" id="CP031092">
    <property type="protein sequence ID" value="AXF56252.1"/>
    <property type="molecule type" value="Genomic_DNA"/>
</dbReference>
<dbReference type="InterPro" id="IPR040476">
    <property type="entry name" value="CSD2"/>
</dbReference>
<dbReference type="GO" id="GO:0008859">
    <property type="term" value="F:exoribonuclease II activity"/>
    <property type="evidence" value="ECO:0007669"/>
    <property type="project" value="UniProtKB-UniRule"/>
</dbReference>
<evidence type="ECO:0000256" key="7">
    <source>
        <dbReference type="ARBA" id="ARBA00022884"/>
    </source>
</evidence>
<dbReference type="EC" id="3.1.13.1" evidence="8"/>
<dbReference type="InterPro" id="IPR022966">
    <property type="entry name" value="RNase_II/R_CS"/>
</dbReference>
<dbReference type="InterPro" id="IPR003029">
    <property type="entry name" value="S1_domain"/>
</dbReference>
<evidence type="ECO:0000256" key="9">
    <source>
        <dbReference type="SAM" id="MobiDB-lite"/>
    </source>
</evidence>
<dbReference type="FunFam" id="2.40.50.140:FF:000273">
    <property type="entry name" value="Ribonuclease R"/>
    <property type="match status" value="1"/>
</dbReference>
<evidence type="ECO:0000313" key="11">
    <source>
        <dbReference type="EMBL" id="AXF56252.1"/>
    </source>
</evidence>
<sequence length="764" mass="86750">MKRMVEETIEPVLTHIRDEAKKPVTVHELQEALQMDSAKDRKDLMKTLNHLEDNGQLIRTRNNRYGIPEKMNLLKGTVQAHRKGFAFILPEESGHNDVYVAPGDLAGAMNRDTVFVRIHSRSGGQSGDRAEGAVVRILERGTTRVVGTFLDYERYGFVKPDDKRLHEDVFIPKGQEHGAADGHKVVIELTKYPEGRMGAEGVVATILGHKNDPGTDILSIIHKHELPGAFPEEVQAQAAGAPDEIQTEEIERRHDLREETIVTIDGADAKDLDDAVTVKRLDNGNYRLGVHIADVSYYVEEGSAIDAEAEDRGTSSYLVDRVIPMIPHRLSNGICSLNPRVDRLTISCEMEISPEGDVVDHDIFESVIRSSARMTYTEVKEILVDQNEETREQFRSLVPLFEEMEALAAILRNKRFERGAIDFDFKEAEVEMENDGHPTDVRIIERSIAERLIEEFMLAANETIAEHFHWLKLPFIYRIHEDPAEDKLQSFLEFITSFGYVMKGRSDSIHPGALQEVLQSVKGEAEETVINTVMLRSMQQAKYDPTNIGHFGLAADFYTHFTSPIRRYPDLIVHRLIRTYLVQNKTGKKTVDHWQGRLPDIAKHSSARERRSVDAERDVDDLKKAEFMKDKIGEEFPAFVSGAANFGLFIRLENTIEGLVHVSHLTDDYYHYDERQYALIGERTANMFRIGDRVDVRVLDVNMDEPSIDFEIVGMPERKKQKPREGPKVIQGERGRPKDHKPPKNKAKGKGNGKKGKKKKNKSQ</sequence>
<evidence type="ECO:0000256" key="8">
    <source>
        <dbReference type="HAMAP-Rule" id="MF_01895"/>
    </source>
</evidence>
<comment type="similarity">
    <text evidence="8">Belongs to the RNR ribonuclease family. RNase R subfamily.</text>
</comment>
<dbReference type="InterPro" id="IPR004476">
    <property type="entry name" value="RNase_II/RNase_R"/>
</dbReference>
<comment type="catalytic activity">
    <reaction evidence="1 8">
        <text>Exonucleolytic cleavage in the 3'- to 5'-direction to yield nucleoside 5'-phosphates.</text>
        <dbReference type="EC" id="3.1.13.1"/>
    </reaction>
</comment>
<keyword evidence="12" id="KW-1185">Reference proteome</keyword>
<dbReference type="GO" id="GO:0003723">
    <property type="term" value="F:RNA binding"/>
    <property type="evidence" value="ECO:0007669"/>
    <property type="project" value="UniProtKB-UniRule"/>
</dbReference>
<dbReference type="PROSITE" id="PS50126">
    <property type="entry name" value="S1"/>
    <property type="match status" value="1"/>
</dbReference>
<name>A0A345BZ71_9BACI</name>
<dbReference type="PANTHER" id="PTHR23355:SF9">
    <property type="entry name" value="DIS3-LIKE EXONUCLEASE 2"/>
    <property type="match status" value="1"/>
</dbReference>
<dbReference type="Pfam" id="PF17876">
    <property type="entry name" value="CSD2"/>
    <property type="match status" value="1"/>
</dbReference>
<feature type="domain" description="S1 motif" evidence="10">
    <location>
        <begin position="633"/>
        <end position="713"/>
    </location>
</feature>
<evidence type="ECO:0000256" key="4">
    <source>
        <dbReference type="ARBA" id="ARBA00022722"/>
    </source>
</evidence>
<dbReference type="HAMAP" id="MF_01895">
    <property type="entry name" value="RNase_R"/>
    <property type="match status" value="1"/>
</dbReference>
<keyword evidence="5 8" id="KW-0378">Hydrolase</keyword>
<dbReference type="Proteomes" id="UP000252100">
    <property type="component" value="Chromosome"/>
</dbReference>
<dbReference type="PROSITE" id="PS01175">
    <property type="entry name" value="RIBONUCLEASE_II"/>
    <property type="match status" value="1"/>
</dbReference>
<dbReference type="SUPFAM" id="SSF50249">
    <property type="entry name" value="Nucleic acid-binding proteins"/>
    <property type="match status" value="4"/>
</dbReference>
<dbReference type="NCBIfam" id="TIGR02063">
    <property type="entry name" value="RNase_R"/>
    <property type="match status" value="1"/>
</dbReference>
<dbReference type="AlphaFoldDB" id="A0A345BZ71"/>
<comment type="subcellular location">
    <subcellularLocation>
        <location evidence="2 8">Cytoplasm</location>
    </subcellularLocation>
</comment>
<dbReference type="SMART" id="SM00955">
    <property type="entry name" value="RNB"/>
    <property type="match status" value="1"/>
</dbReference>
<dbReference type="InterPro" id="IPR012340">
    <property type="entry name" value="NA-bd_OB-fold"/>
</dbReference>
<reference evidence="11 12" key="1">
    <citation type="journal article" date="2018" name="J. Microbiol.">
        <title>Salicibibacter kimchii gen. nov., sp. nov., a moderately halophilic and alkalitolerant bacterium in the family Bacillaceae, isolated from kimchi.</title>
        <authorList>
            <person name="Jang J.Y."/>
            <person name="Oh Y.J."/>
            <person name="Lim S.K."/>
            <person name="Park H.K."/>
            <person name="Lee C."/>
            <person name="Kim J.Y."/>
            <person name="Lee M.A."/>
            <person name="Choi H.J."/>
        </authorList>
    </citation>
    <scope>NUCLEOTIDE SEQUENCE [LARGE SCALE GENOMIC DNA]</scope>
    <source>
        <strain evidence="11 12">NKC1-1</strain>
    </source>
</reference>
<feature type="compositionally biased region" description="Basic residues" evidence="9">
    <location>
        <begin position="743"/>
        <end position="764"/>
    </location>
</feature>
<dbReference type="CDD" id="cd04471">
    <property type="entry name" value="S1_RNase_R"/>
    <property type="match status" value="1"/>
</dbReference>
<dbReference type="InterPro" id="IPR013223">
    <property type="entry name" value="RNase_B_OB_dom"/>
</dbReference>
<dbReference type="InterPro" id="IPR011805">
    <property type="entry name" value="RNase_R"/>
</dbReference>
<keyword evidence="6 8" id="KW-0269">Exonuclease</keyword>
<evidence type="ECO:0000256" key="3">
    <source>
        <dbReference type="ARBA" id="ARBA00022490"/>
    </source>
</evidence>
<dbReference type="GO" id="GO:0006402">
    <property type="term" value="P:mRNA catabolic process"/>
    <property type="evidence" value="ECO:0007669"/>
    <property type="project" value="TreeGrafter"/>
</dbReference>
<dbReference type="InterPro" id="IPR011129">
    <property type="entry name" value="CSD"/>
</dbReference>
<dbReference type="OrthoDB" id="9764149at2"/>
<evidence type="ECO:0000256" key="6">
    <source>
        <dbReference type="ARBA" id="ARBA00022839"/>
    </source>
</evidence>
<dbReference type="NCBIfam" id="TIGR00358">
    <property type="entry name" value="3_prime_RNase"/>
    <property type="match status" value="1"/>
</dbReference>
<evidence type="ECO:0000313" key="12">
    <source>
        <dbReference type="Proteomes" id="UP000252100"/>
    </source>
</evidence>
<proteinExistence type="inferred from homology"/>
<dbReference type="GO" id="GO:0005829">
    <property type="term" value="C:cytosol"/>
    <property type="evidence" value="ECO:0007669"/>
    <property type="project" value="TreeGrafter"/>
</dbReference>
<dbReference type="Pfam" id="PF00575">
    <property type="entry name" value="S1"/>
    <property type="match status" value="1"/>
</dbReference>
<organism evidence="11 12">
    <name type="scientific">Salicibibacter kimchii</name>
    <dbReference type="NCBI Taxonomy" id="2099786"/>
    <lineage>
        <taxon>Bacteria</taxon>
        <taxon>Bacillati</taxon>
        <taxon>Bacillota</taxon>
        <taxon>Bacilli</taxon>
        <taxon>Bacillales</taxon>
        <taxon>Bacillaceae</taxon>
        <taxon>Salicibibacter</taxon>
    </lineage>
</organism>
<keyword evidence="3 8" id="KW-0963">Cytoplasm</keyword>
<dbReference type="Gene3D" id="2.40.50.140">
    <property type="entry name" value="Nucleic acid-binding proteins"/>
    <property type="match status" value="3"/>
</dbReference>
<dbReference type="SMART" id="SM00357">
    <property type="entry name" value="CSP"/>
    <property type="match status" value="2"/>
</dbReference>
<dbReference type="InterPro" id="IPR050180">
    <property type="entry name" value="RNR_Ribonuclease"/>
</dbReference>
<accession>A0A345BZ71</accession>
<dbReference type="KEGG" id="rue:DT065_09645"/>
<evidence type="ECO:0000256" key="5">
    <source>
        <dbReference type="ARBA" id="ARBA00022801"/>
    </source>
</evidence>
<keyword evidence="4 8" id="KW-0540">Nuclease</keyword>
<keyword evidence="7 8" id="KW-0694">RNA-binding</keyword>